<evidence type="ECO:0000313" key="1">
    <source>
        <dbReference type="EMBL" id="ROS00364.1"/>
    </source>
</evidence>
<accession>A0A3N2DKP3</accession>
<name>A0A3N2DKP3_9GAMM</name>
<dbReference type="Proteomes" id="UP000275394">
    <property type="component" value="Unassembled WGS sequence"/>
</dbReference>
<gene>
    <name evidence="1" type="ORF">EDC56_3015</name>
</gene>
<organism evidence="1 2">
    <name type="scientific">Sinobacterium caligoides</name>
    <dbReference type="NCBI Taxonomy" id="933926"/>
    <lineage>
        <taxon>Bacteria</taxon>
        <taxon>Pseudomonadati</taxon>
        <taxon>Pseudomonadota</taxon>
        <taxon>Gammaproteobacteria</taxon>
        <taxon>Cellvibrionales</taxon>
        <taxon>Spongiibacteraceae</taxon>
        <taxon>Sinobacterium</taxon>
    </lineage>
</organism>
<dbReference type="EMBL" id="RKHR01000005">
    <property type="protein sequence ID" value="ROS00364.1"/>
    <property type="molecule type" value="Genomic_DNA"/>
</dbReference>
<dbReference type="InterPro" id="IPR058988">
    <property type="entry name" value="IpaJ"/>
</dbReference>
<reference evidence="1 2" key="1">
    <citation type="submission" date="2018-11" db="EMBL/GenBank/DDBJ databases">
        <title>Genomic Encyclopedia of Type Strains, Phase IV (KMG-IV): sequencing the most valuable type-strain genomes for metagenomic binning, comparative biology and taxonomic classification.</title>
        <authorList>
            <person name="Goeker M."/>
        </authorList>
    </citation>
    <scope>NUCLEOTIDE SEQUENCE [LARGE SCALE GENOMIC DNA]</scope>
    <source>
        <strain evidence="1 2">DSM 100316</strain>
    </source>
</reference>
<keyword evidence="2" id="KW-1185">Reference proteome</keyword>
<protein>
    <recommendedName>
        <fullName evidence="3">Peptidase C39-like protein</fullName>
    </recommendedName>
</protein>
<dbReference type="Pfam" id="PF25855">
    <property type="entry name" value="IpaJ_protease"/>
    <property type="match status" value="1"/>
</dbReference>
<evidence type="ECO:0000313" key="2">
    <source>
        <dbReference type="Proteomes" id="UP000275394"/>
    </source>
</evidence>
<sequence length="193" mass="20969">MRRKQFYDNSCGAASLLCAAGELGVPNLPNFPESRCVGQVLDTNISCESALYQITSGATTGNKPIGMNLCNAGYSLPHNLVFAARLLGLDGDVHMETGSYSSALSWLYPSCESLCTQSNITIRNTAPPQLMPNERLLRIVGVMKAAGLHYVMQRPAGTYMDPADGQDYNTFNEMNNSWLKCYSNTGISILLRG</sequence>
<dbReference type="AlphaFoldDB" id="A0A3N2DKP3"/>
<evidence type="ECO:0008006" key="3">
    <source>
        <dbReference type="Google" id="ProtNLM"/>
    </source>
</evidence>
<comment type="caution">
    <text evidence="1">The sequence shown here is derived from an EMBL/GenBank/DDBJ whole genome shotgun (WGS) entry which is preliminary data.</text>
</comment>
<proteinExistence type="predicted"/>